<evidence type="ECO:0000313" key="2">
    <source>
        <dbReference type="EMBL" id="TNJ44893.1"/>
    </source>
</evidence>
<reference evidence="2 3" key="1">
    <citation type="submission" date="2019-05" db="EMBL/GenBank/DDBJ databases">
        <title>Tamlana fucoidanivorans sp. nov., isolated from the surface of algae collected from Fujian province in China.</title>
        <authorList>
            <person name="Li J."/>
        </authorList>
    </citation>
    <scope>NUCLEOTIDE SEQUENCE [LARGE SCALE GENOMIC DNA]</scope>
    <source>
        <strain evidence="2 3">CW2-9</strain>
    </source>
</reference>
<name>A0A5C4SLM2_9FLAO</name>
<feature type="chain" id="PRO_5022955083" description="Fibronectin type III domain-containing protein" evidence="1">
    <location>
        <begin position="20"/>
        <end position="230"/>
    </location>
</feature>
<dbReference type="AlphaFoldDB" id="A0A5C4SLM2"/>
<keyword evidence="3" id="KW-1185">Reference proteome</keyword>
<sequence>MMMRRVLFMVLLVFLSCSKDDSAIVNPNPEKNTAPGVPELIAPANNLNCTDNILDFEWKSSVDKQGDNISYYIQIATNDTFSENIQSLTTLKTTTSFEVLKGVVYYWRVRAVDSKKKASEFSLIRRFNTEGDGLSNHLPYLPSLVAPKLNQKVLEGSVMLQWLAEDKDNDVLVYDVYFGTTRTPDLIAENINKSSYEVALDLGNTYYWKVVVRDSFGGETLGQLWSFQTE</sequence>
<feature type="signal peptide" evidence="1">
    <location>
        <begin position="1"/>
        <end position="19"/>
    </location>
</feature>
<dbReference type="SUPFAM" id="SSF49265">
    <property type="entry name" value="Fibronectin type III"/>
    <property type="match status" value="1"/>
</dbReference>
<evidence type="ECO:0000313" key="3">
    <source>
        <dbReference type="Proteomes" id="UP000308713"/>
    </source>
</evidence>
<dbReference type="PROSITE" id="PS51257">
    <property type="entry name" value="PROKAR_LIPOPROTEIN"/>
    <property type="match status" value="1"/>
</dbReference>
<dbReference type="InterPro" id="IPR013783">
    <property type="entry name" value="Ig-like_fold"/>
</dbReference>
<gene>
    <name evidence="2" type="ORF">FGF67_06940</name>
</gene>
<protein>
    <recommendedName>
        <fullName evidence="4">Fibronectin type III domain-containing protein</fullName>
    </recommendedName>
</protein>
<dbReference type="EMBL" id="VDCS01000006">
    <property type="protein sequence ID" value="TNJ44893.1"/>
    <property type="molecule type" value="Genomic_DNA"/>
</dbReference>
<dbReference type="Proteomes" id="UP000308713">
    <property type="component" value="Unassembled WGS sequence"/>
</dbReference>
<comment type="caution">
    <text evidence="2">The sequence shown here is derived from an EMBL/GenBank/DDBJ whole genome shotgun (WGS) entry which is preliminary data.</text>
</comment>
<proteinExistence type="predicted"/>
<evidence type="ECO:0008006" key="4">
    <source>
        <dbReference type="Google" id="ProtNLM"/>
    </source>
</evidence>
<dbReference type="Gene3D" id="2.60.40.10">
    <property type="entry name" value="Immunoglobulins"/>
    <property type="match status" value="2"/>
</dbReference>
<accession>A0A5C4SLM2</accession>
<dbReference type="InterPro" id="IPR036116">
    <property type="entry name" value="FN3_sf"/>
</dbReference>
<evidence type="ECO:0000256" key="1">
    <source>
        <dbReference type="SAM" id="SignalP"/>
    </source>
</evidence>
<organism evidence="2 3">
    <name type="scientific">Allotamlana fucoidanivorans</name>
    <dbReference type="NCBI Taxonomy" id="2583814"/>
    <lineage>
        <taxon>Bacteria</taxon>
        <taxon>Pseudomonadati</taxon>
        <taxon>Bacteroidota</taxon>
        <taxon>Flavobacteriia</taxon>
        <taxon>Flavobacteriales</taxon>
        <taxon>Flavobacteriaceae</taxon>
        <taxon>Allotamlana</taxon>
    </lineage>
</organism>
<keyword evidence="1" id="KW-0732">Signal</keyword>